<sequence length="315" mass="35022">MTQDSPSQHDSPHPNGVAKTAASASDWPHAPRRLPQICHTMRRKVMAFLDEDLPEDNGVLRSTQRQARVSVGVIEEALRRYGTEGLSLSYNGGKDCLVLLVLILACLPGPPISTASPSSPEAAVADATAAADPSKESPAPRYPPVDPRSLPSWKNPQKCLQAIYIAPPDPFPEVEDFVKSTTRQYNLDLARYPVPMRPALEAYLGDRPGVKAIFMGTRRTDPHSEFLEHFTPTDADWPQFMRVNPIIDWHYAEIWAFIRKLGIPYCSLYSRGFTSLGGMNNTRPNPALALGGETDKFRPAHELVRDDEERLGRDR</sequence>
<evidence type="ECO:0000256" key="6">
    <source>
        <dbReference type="ARBA" id="ARBA00022695"/>
    </source>
</evidence>
<dbReference type="GO" id="GO:0003919">
    <property type="term" value="F:FMN adenylyltransferase activity"/>
    <property type="evidence" value="ECO:0007669"/>
    <property type="project" value="UniProtKB-EC"/>
</dbReference>
<feature type="region of interest" description="Disordered" evidence="13">
    <location>
        <begin position="1"/>
        <end position="33"/>
    </location>
</feature>
<keyword evidence="7" id="KW-0547">Nucleotide-binding</keyword>
<comment type="pathway">
    <text evidence="1">Cofactor biosynthesis; FAD biosynthesis; FAD from FMN: step 1/1.</text>
</comment>
<dbReference type="EMBL" id="MU853970">
    <property type="protein sequence ID" value="KAK3934659.1"/>
    <property type="molecule type" value="Genomic_DNA"/>
</dbReference>
<keyword evidence="4" id="KW-0288">FMN</keyword>
<proteinExistence type="predicted"/>
<dbReference type="Pfam" id="PF01507">
    <property type="entry name" value="PAPS_reduct"/>
    <property type="match status" value="1"/>
</dbReference>
<dbReference type="SUPFAM" id="SSF52402">
    <property type="entry name" value="Adenine nucleotide alpha hydrolases-like"/>
    <property type="match status" value="1"/>
</dbReference>
<evidence type="ECO:0000313" key="15">
    <source>
        <dbReference type="EMBL" id="KAK3934659.1"/>
    </source>
</evidence>
<accession>A0AAN6MWK4</accession>
<evidence type="ECO:0000256" key="9">
    <source>
        <dbReference type="ARBA" id="ARBA00022840"/>
    </source>
</evidence>
<dbReference type="EC" id="2.7.7.2" evidence="2"/>
<keyword evidence="6" id="KW-0548">Nucleotidyltransferase</keyword>
<feature type="compositionally biased region" description="Low complexity" evidence="13">
    <location>
        <begin position="122"/>
        <end position="132"/>
    </location>
</feature>
<dbReference type="InterPro" id="IPR002500">
    <property type="entry name" value="PAPS_reduct_dom"/>
</dbReference>
<evidence type="ECO:0000259" key="14">
    <source>
        <dbReference type="Pfam" id="PF01507"/>
    </source>
</evidence>
<protein>
    <recommendedName>
        <fullName evidence="2">FAD synthase</fullName>
        <ecNumber evidence="2">2.7.7.2</ecNumber>
    </recommendedName>
    <alternativeName>
        <fullName evidence="10">FAD pyrophosphorylase</fullName>
    </alternativeName>
    <alternativeName>
        <fullName evidence="11">FMN adenylyltransferase</fullName>
    </alternativeName>
</protein>
<keyword evidence="8" id="KW-0274">FAD</keyword>
<reference evidence="16" key="1">
    <citation type="journal article" date="2023" name="Mol. Phylogenet. Evol.">
        <title>Genome-scale phylogeny and comparative genomics of the fungal order Sordariales.</title>
        <authorList>
            <person name="Hensen N."/>
            <person name="Bonometti L."/>
            <person name="Westerberg I."/>
            <person name="Brannstrom I.O."/>
            <person name="Guillou S."/>
            <person name="Cros-Aarteil S."/>
            <person name="Calhoun S."/>
            <person name="Haridas S."/>
            <person name="Kuo A."/>
            <person name="Mondo S."/>
            <person name="Pangilinan J."/>
            <person name="Riley R."/>
            <person name="LaButti K."/>
            <person name="Andreopoulos B."/>
            <person name="Lipzen A."/>
            <person name="Chen C."/>
            <person name="Yan M."/>
            <person name="Daum C."/>
            <person name="Ng V."/>
            <person name="Clum A."/>
            <person name="Steindorff A."/>
            <person name="Ohm R.A."/>
            <person name="Martin F."/>
            <person name="Silar P."/>
            <person name="Natvig D.O."/>
            <person name="Lalanne C."/>
            <person name="Gautier V."/>
            <person name="Ament-Velasquez S.L."/>
            <person name="Kruys A."/>
            <person name="Hutchinson M.I."/>
            <person name="Powell A.J."/>
            <person name="Barry K."/>
            <person name="Miller A.N."/>
            <person name="Grigoriev I.V."/>
            <person name="Debuchy R."/>
            <person name="Gladieux P."/>
            <person name="Hiltunen Thoren M."/>
            <person name="Johannesson H."/>
        </authorList>
    </citation>
    <scope>NUCLEOTIDE SEQUENCE [LARGE SCALE GENOMIC DNA]</scope>
    <source>
        <strain evidence="16">CBS 340.73</strain>
    </source>
</reference>
<organism evidence="15 16">
    <name type="scientific">Diplogelasinospora grovesii</name>
    <dbReference type="NCBI Taxonomy" id="303347"/>
    <lineage>
        <taxon>Eukaryota</taxon>
        <taxon>Fungi</taxon>
        <taxon>Dikarya</taxon>
        <taxon>Ascomycota</taxon>
        <taxon>Pezizomycotina</taxon>
        <taxon>Sordariomycetes</taxon>
        <taxon>Sordariomycetidae</taxon>
        <taxon>Sordariales</taxon>
        <taxon>Diplogelasinosporaceae</taxon>
        <taxon>Diplogelasinospora</taxon>
    </lineage>
</organism>
<dbReference type="PANTHER" id="PTHR23293:SF9">
    <property type="entry name" value="FAD SYNTHASE"/>
    <property type="match status" value="1"/>
</dbReference>
<evidence type="ECO:0000256" key="5">
    <source>
        <dbReference type="ARBA" id="ARBA00022679"/>
    </source>
</evidence>
<dbReference type="InterPro" id="IPR014729">
    <property type="entry name" value="Rossmann-like_a/b/a_fold"/>
</dbReference>
<evidence type="ECO:0000256" key="10">
    <source>
        <dbReference type="ARBA" id="ARBA00031145"/>
    </source>
</evidence>
<evidence type="ECO:0000256" key="12">
    <source>
        <dbReference type="ARBA" id="ARBA00049494"/>
    </source>
</evidence>
<feature type="domain" description="Phosphoadenosine phosphosulphate reductase" evidence="14">
    <location>
        <begin position="198"/>
        <end position="284"/>
    </location>
</feature>
<dbReference type="CDD" id="cd23948">
    <property type="entry name" value="FAD_synthase"/>
    <property type="match status" value="1"/>
</dbReference>
<dbReference type="Gene3D" id="3.40.50.620">
    <property type="entry name" value="HUPs"/>
    <property type="match status" value="1"/>
</dbReference>
<evidence type="ECO:0000256" key="1">
    <source>
        <dbReference type="ARBA" id="ARBA00004726"/>
    </source>
</evidence>
<evidence type="ECO:0000256" key="7">
    <source>
        <dbReference type="ARBA" id="ARBA00022741"/>
    </source>
</evidence>
<keyword evidence="3" id="KW-0285">Flavoprotein</keyword>
<comment type="caution">
    <text evidence="15">The sequence shown here is derived from an EMBL/GenBank/DDBJ whole genome shotgun (WGS) entry which is preliminary data.</text>
</comment>
<evidence type="ECO:0000313" key="16">
    <source>
        <dbReference type="Proteomes" id="UP001303473"/>
    </source>
</evidence>
<keyword evidence="16" id="KW-1185">Reference proteome</keyword>
<dbReference type="GO" id="GO:0005524">
    <property type="term" value="F:ATP binding"/>
    <property type="evidence" value="ECO:0007669"/>
    <property type="project" value="UniProtKB-KW"/>
</dbReference>
<evidence type="ECO:0000256" key="8">
    <source>
        <dbReference type="ARBA" id="ARBA00022827"/>
    </source>
</evidence>
<evidence type="ECO:0000256" key="4">
    <source>
        <dbReference type="ARBA" id="ARBA00022643"/>
    </source>
</evidence>
<evidence type="ECO:0000256" key="11">
    <source>
        <dbReference type="ARBA" id="ARBA00031871"/>
    </source>
</evidence>
<name>A0AAN6MWK4_9PEZI</name>
<evidence type="ECO:0000256" key="3">
    <source>
        <dbReference type="ARBA" id="ARBA00022630"/>
    </source>
</evidence>
<keyword evidence="9" id="KW-0067">ATP-binding</keyword>
<feature type="region of interest" description="Disordered" evidence="13">
    <location>
        <begin position="115"/>
        <end position="151"/>
    </location>
</feature>
<gene>
    <name evidence="15" type="ORF">QBC46DRAFT_399267</name>
</gene>
<dbReference type="AlphaFoldDB" id="A0AAN6MWK4"/>
<evidence type="ECO:0000256" key="13">
    <source>
        <dbReference type="SAM" id="MobiDB-lite"/>
    </source>
</evidence>
<keyword evidence="5" id="KW-0808">Transferase</keyword>
<comment type="catalytic activity">
    <reaction evidence="12">
        <text>FMN + ATP + H(+) = FAD + diphosphate</text>
        <dbReference type="Rhea" id="RHEA:17237"/>
        <dbReference type="ChEBI" id="CHEBI:15378"/>
        <dbReference type="ChEBI" id="CHEBI:30616"/>
        <dbReference type="ChEBI" id="CHEBI:33019"/>
        <dbReference type="ChEBI" id="CHEBI:57692"/>
        <dbReference type="ChEBI" id="CHEBI:58210"/>
        <dbReference type="EC" id="2.7.7.2"/>
    </reaction>
</comment>
<dbReference type="PANTHER" id="PTHR23293">
    <property type="entry name" value="FAD SYNTHETASE-RELATED FMN ADENYLYLTRANSFERASE"/>
    <property type="match status" value="1"/>
</dbReference>
<dbReference type="GO" id="GO:0006747">
    <property type="term" value="P:FAD biosynthetic process"/>
    <property type="evidence" value="ECO:0007669"/>
    <property type="project" value="TreeGrafter"/>
</dbReference>
<dbReference type="Proteomes" id="UP001303473">
    <property type="component" value="Unassembled WGS sequence"/>
</dbReference>
<evidence type="ECO:0000256" key="2">
    <source>
        <dbReference type="ARBA" id="ARBA00012393"/>
    </source>
</evidence>